<protein>
    <recommendedName>
        <fullName evidence="1">COMM domain-containing protein</fullName>
    </recommendedName>
</protein>
<dbReference type="PANTHER" id="PTHR12333:SF0">
    <property type="entry name" value="COMM DOMAIN-CONTAINING PROTEIN 10"/>
    <property type="match status" value="1"/>
</dbReference>
<feature type="domain" description="COMM" evidence="1">
    <location>
        <begin position="170"/>
        <end position="214"/>
    </location>
</feature>
<dbReference type="PANTHER" id="PTHR12333">
    <property type="entry name" value="COMM DOMAIN CONTAINING PROTEIN 10"/>
    <property type="match status" value="1"/>
</dbReference>
<reference evidence="2" key="2">
    <citation type="submission" date="2025-09" db="UniProtKB">
        <authorList>
            <consortium name="Ensembl"/>
        </authorList>
    </citation>
    <scope>IDENTIFICATION</scope>
</reference>
<dbReference type="Proteomes" id="UP000694427">
    <property type="component" value="Unplaced"/>
</dbReference>
<sequence length="297" mass="33605">MASWVPTYCSLFGHSECKLSALRHSDKWTLSLSHTHTHTLSLTLCSFYLSCSIKEAVIHINSIDSSKFSRLLSRILQKLHLKEERSFSEEEEEKLQSALSLEKHTLHLLVETLSFILEQAVYHNLKPASLRQQLENISVEPERAEVFAQVWASAAPDVLEKIRLGIFAPKKLDHVGWQLNLQMASSSRSRLKEPHAVLNLGLRTEDDAEVNAEVSSVSLSVCRTEAVFECFLCKWRALSGAAVPPALRRWRCGCTNRATAVCVCVCVRVRVRVRVPLCVCLCVCVRVCVFFRRRSEV</sequence>
<evidence type="ECO:0000259" key="1">
    <source>
        <dbReference type="Pfam" id="PF07258"/>
    </source>
</evidence>
<dbReference type="AlphaFoldDB" id="A0A8C1KZ92"/>
<dbReference type="InterPro" id="IPR037361">
    <property type="entry name" value="COMMD10"/>
</dbReference>
<reference evidence="2" key="1">
    <citation type="submission" date="2025-08" db="UniProtKB">
        <authorList>
            <consortium name="Ensembl"/>
        </authorList>
    </citation>
    <scope>IDENTIFICATION</scope>
</reference>
<dbReference type="CDD" id="cd04758">
    <property type="entry name" value="Commd10"/>
    <property type="match status" value="1"/>
</dbReference>
<evidence type="ECO:0000313" key="3">
    <source>
        <dbReference type="Proteomes" id="UP000694427"/>
    </source>
</evidence>
<name>A0A8C1KZ92_CYPCA</name>
<keyword evidence="3" id="KW-1185">Reference proteome</keyword>
<dbReference type="Ensembl" id="ENSCCRT00010058632.1">
    <property type="protein sequence ID" value="ENSCCRP00010053499.1"/>
    <property type="gene ID" value="ENSCCRG00010022653.1"/>
</dbReference>
<dbReference type="InterPro" id="IPR017920">
    <property type="entry name" value="COMM"/>
</dbReference>
<accession>A0A8C1KZ92</accession>
<proteinExistence type="predicted"/>
<organism evidence="2 3">
    <name type="scientific">Cyprinus carpio</name>
    <name type="common">Common carp</name>
    <dbReference type="NCBI Taxonomy" id="7962"/>
    <lineage>
        <taxon>Eukaryota</taxon>
        <taxon>Metazoa</taxon>
        <taxon>Chordata</taxon>
        <taxon>Craniata</taxon>
        <taxon>Vertebrata</taxon>
        <taxon>Euteleostomi</taxon>
        <taxon>Actinopterygii</taxon>
        <taxon>Neopterygii</taxon>
        <taxon>Teleostei</taxon>
        <taxon>Ostariophysi</taxon>
        <taxon>Cypriniformes</taxon>
        <taxon>Cyprinidae</taxon>
        <taxon>Cyprininae</taxon>
        <taxon>Cyprinus</taxon>
    </lineage>
</organism>
<evidence type="ECO:0000313" key="2">
    <source>
        <dbReference type="Ensembl" id="ENSCCRP00010053499.1"/>
    </source>
</evidence>
<dbReference type="Pfam" id="PF07258">
    <property type="entry name" value="COMM_domain"/>
    <property type="match status" value="1"/>
</dbReference>
<dbReference type="Pfam" id="PF21672">
    <property type="entry name" value="COMM_HN"/>
    <property type="match status" value="1"/>
</dbReference>